<evidence type="ECO:0000313" key="3">
    <source>
        <dbReference type="EMBL" id="USW56574.1"/>
    </source>
</evidence>
<dbReference type="PANTHER" id="PTHR14237:SF34">
    <property type="entry name" value="MOSC DOMAIN PROTEIN (AFU_ORTHOLOGUE AFUA_2G07820)"/>
    <property type="match status" value="1"/>
</dbReference>
<evidence type="ECO:0000256" key="1">
    <source>
        <dbReference type="SAM" id="MobiDB-lite"/>
    </source>
</evidence>
<dbReference type="PANTHER" id="PTHR14237">
    <property type="entry name" value="MOLYBDOPTERIN COFACTOR SULFURASE MOSC"/>
    <property type="match status" value="1"/>
</dbReference>
<dbReference type="EMBL" id="CP099425">
    <property type="protein sequence ID" value="USW56574.1"/>
    <property type="molecule type" value="Genomic_DNA"/>
</dbReference>
<dbReference type="InterPro" id="IPR005303">
    <property type="entry name" value="MOCOS_middle"/>
</dbReference>
<dbReference type="AlphaFoldDB" id="A0A9Q9AX05"/>
<keyword evidence="3" id="KW-0418">Kinase</keyword>
<evidence type="ECO:0000313" key="4">
    <source>
        <dbReference type="Proteomes" id="UP001056384"/>
    </source>
</evidence>
<dbReference type="InterPro" id="IPR011037">
    <property type="entry name" value="Pyrv_Knase-like_insert_dom_sf"/>
</dbReference>
<feature type="domain" description="MOSC" evidence="2">
    <location>
        <begin position="155"/>
        <end position="307"/>
    </location>
</feature>
<keyword evidence="3" id="KW-0670">Pyruvate</keyword>
<sequence>MKVEKIYVYPVKALRAVELDEVQVTKHGFPHDRRFMMLHVQKGEDGKTTLKNMAVAYYPRSVLLFPSIDTAAGILTITYKPPNGEAKSLDLPLSPFTDDLEVVDVTMHGSPTKAYKMQQQHNDWLSSCYGHEVILVYLGPNYRPVLMSSSPNIQRPSSKITSGGNSSSGWLSSLTSTATSLLSGSTMIPKDEQLLTFNDVAPYLIASSKSMEDVTSRLPASEAQDLDIIKFRPNVIVSGASQPWDEDFWSQITITSSDAQTKIECIHNCGRCKSINIDYKTGEPGANESGQLLKKLQKDRRIDPGVK</sequence>
<dbReference type="PROSITE" id="PS51340">
    <property type="entry name" value="MOSC"/>
    <property type="match status" value="1"/>
</dbReference>
<dbReference type="SUPFAM" id="SSF141673">
    <property type="entry name" value="MOSC N-terminal domain-like"/>
    <property type="match status" value="1"/>
</dbReference>
<organism evidence="3 4">
    <name type="scientific">Septoria linicola</name>
    <dbReference type="NCBI Taxonomy" id="215465"/>
    <lineage>
        <taxon>Eukaryota</taxon>
        <taxon>Fungi</taxon>
        <taxon>Dikarya</taxon>
        <taxon>Ascomycota</taxon>
        <taxon>Pezizomycotina</taxon>
        <taxon>Dothideomycetes</taxon>
        <taxon>Dothideomycetidae</taxon>
        <taxon>Mycosphaerellales</taxon>
        <taxon>Mycosphaerellaceae</taxon>
        <taxon>Septoria</taxon>
    </lineage>
</organism>
<proteinExistence type="predicted"/>
<name>A0A9Q9AX05_9PEZI</name>
<gene>
    <name evidence="3" type="ORF">Slin15195_G098930</name>
</gene>
<keyword evidence="3" id="KW-0808">Transferase</keyword>
<dbReference type="GO" id="GO:0030151">
    <property type="term" value="F:molybdenum ion binding"/>
    <property type="evidence" value="ECO:0007669"/>
    <property type="project" value="InterPro"/>
</dbReference>
<dbReference type="InterPro" id="IPR005302">
    <property type="entry name" value="MoCF_Sase_C"/>
</dbReference>
<feature type="region of interest" description="Disordered" evidence="1">
    <location>
        <begin position="287"/>
        <end position="307"/>
    </location>
</feature>
<dbReference type="Proteomes" id="UP001056384">
    <property type="component" value="Chromosome 8"/>
</dbReference>
<dbReference type="GO" id="GO:0016301">
    <property type="term" value="F:kinase activity"/>
    <property type="evidence" value="ECO:0007669"/>
    <property type="project" value="UniProtKB-KW"/>
</dbReference>
<accession>A0A9Q9AX05</accession>
<dbReference type="Pfam" id="PF03476">
    <property type="entry name" value="MOSC_N"/>
    <property type="match status" value="1"/>
</dbReference>
<evidence type="ECO:0000259" key="2">
    <source>
        <dbReference type="PROSITE" id="PS51340"/>
    </source>
</evidence>
<keyword evidence="4" id="KW-1185">Reference proteome</keyword>
<dbReference type="SUPFAM" id="SSF50800">
    <property type="entry name" value="PK beta-barrel domain-like"/>
    <property type="match status" value="1"/>
</dbReference>
<dbReference type="GO" id="GO:0030170">
    <property type="term" value="F:pyridoxal phosphate binding"/>
    <property type="evidence" value="ECO:0007669"/>
    <property type="project" value="InterPro"/>
</dbReference>
<dbReference type="Pfam" id="PF03473">
    <property type="entry name" value="MOSC"/>
    <property type="match status" value="1"/>
</dbReference>
<protein>
    <submittedName>
        <fullName evidence="3">Molybdenum cofactor sulfurase, pyruvate kinase-like, insert domain superfamily</fullName>
    </submittedName>
</protein>
<reference evidence="3" key="1">
    <citation type="submission" date="2022-06" db="EMBL/GenBank/DDBJ databases">
        <title>Complete genome sequences of two strains of the flax pathogen Septoria linicola.</title>
        <authorList>
            <person name="Lapalu N."/>
            <person name="Simon A."/>
            <person name="Demenou B."/>
            <person name="Paumier D."/>
            <person name="Guillot M.-P."/>
            <person name="Gout L."/>
            <person name="Valade R."/>
        </authorList>
    </citation>
    <scope>NUCLEOTIDE SEQUENCE</scope>
    <source>
        <strain evidence="3">SE15195</strain>
    </source>
</reference>